<dbReference type="PANTHER" id="PTHR33481">
    <property type="entry name" value="REVERSE TRANSCRIPTASE"/>
    <property type="match status" value="1"/>
</dbReference>
<dbReference type="Proteomes" id="UP000283269">
    <property type="component" value="Unassembled WGS sequence"/>
</dbReference>
<dbReference type="OrthoDB" id="3258143at2759"/>
<organism evidence="1 2">
    <name type="scientific">Psilocybe cyanescens</name>
    <dbReference type="NCBI Taxonomy" id="93625"/>
    <lineage>
        <taxon>Eukaryota</taxon>
        <taxon>Fungi</taxon>
        <taxon>Dikarya</taxon>
        <taxon>Basidiomycota</taxon>
        <taxon>Agaricomycotina</taxon>
        <taxon>Agaricomycetes</taxon>
        <taxon>Agaricomycetidae</taxon>
        <taxon>Agaricales</taxon>
        <taxon>Agaricineae</taxon>
        <taxon>Strophariaceae</taxon>
        <taxon>Psilocybe</taxon>
    </lineage>
</organism>
<reference evidence="1 2" key="1">
    <citation type="journal article" date="2018" name="Evol. Lett.">
        <title>Horizontal gene cluster transfer increased hallucinogenic mushroom diversity.</title>
        <authorList>
            <person name="Reynolds H.T."/>
            <person name="Vijayakumar V."/>
            <person name="Gluck-Thaler E."/>
            <person name="Korotkin H.B."/>
            <person name="Matheny P.B."/>
            <person name="Slot J.C."/>
        </authorList>
    </citation>
    <scope>NUCLEOTIDE SEQUENCE [LARGE SCALE GENOMIC DNA]</scope>
    <source>
        <strain evidence="1 2">2631</strain>
    </source>
</reference>
<comment type="caution">
    <text evidence="1">The sequence shown here is derived from an EMBL/GenBank/DDBJ whole genome shotgun (WGS) entry which is preliminary data.</text>
</comment>
<keyword evidence="2" id="KW-1185">Reference proteome</keyword>
<dbReference type="STRING" id="93625.A0A409XT22"/>
<protein>
    <recommendedName>
        <fullName evidence="3">Reverse transcriptase domain-containing protein</fullName>
    </recommendedName>
</protein>
<dbReference type="AlphaFoldDB" id="A0A409XT22"/>
<dbReference type="InterPro" id="IPR036397">
    <property type="entry name" value="RNaseH_sf"/>
</dbReference>
<accession>A0A409XT22</accession>
<feature type="non-terminal residue" evidence="1">
    <location>
        <position position="547"/>
    </location>
</feature>
<dbReference type="GO" id="GO:0003676">
    <property type="term" value="F:nucleic acid binding"/>
    <property type="evidence" value="ECO:0007669"/>
    <property type="project" value="InterPro"/>
</dbReference>
<evidence type="ECO:0008006" key="3">
    <source>
        <dbReference type="Google" id="ProtNLM"/>
    </source>
</evidence>
<dbReference type="Gene3D" id="3.30.420.10">
    <property type="entry name" value="Ribonuclease H-like superfamily/Ribonuclease H"/>
    <property type="match status" value="1"/>
</dbReference>
<dbReference type="PANTHER" id="PTHR33481:SF1">
    <property type="entry name" value="ENDONUCLEASE_EXONUCLEASE_PHOSPHATASE DOMAIN-CONTAINING PROTEIN-RELATED"/>
    <property type="match status" value="1"/>
</dbReference>
<proteinExistence type="predicted"/>
<evidence type="ECO:0000313" key="2">
    <source>
        <dbReference type="Proteomes" id="UP000283269"/>
    </source>
</evidence>
<sequence>MRLFELDPLTRGCFLLSYVDDGTLVVQSKSLLDNCEALKRAYGVIFKLFKKFGLALEHDKSEVFHFNRSHSKDNPPVDLGYAPYTGATPLKPKLYWRYLGFYFDRKLTFTEHVRYYSTKALSTVKAMKMLGSSTRGLRPVQKHVLYRACVLPIVMYGFRLWYFAAARCKGALHHLSTMQRSAALWITGAFRTSLTGGVEALAGLPPINLLLCRLSERADYRFATLTPTHPVRAFLSRFNCGTIAPHPSLSIQTMSEPEIFCTSGTLFESDTNVLALTETLLPMNPLSRPGVRLMDRFADQVHFDDCKISRGDANKELKQRTKHLDKLRDKISENIGTYYVGTNASLPLSGRYQAIAASILFSGGVERWRARHVTGKVTAPDAELYAIRSAIINATSRDDCTDIFIFTDSMASACRAVDPSIHSGQGHSVAVCEALQTWFTRKDGQSITFVYVPSRLQWDLHYKAHKYATELKVTLGPRPATSFDSLRMQAALSRGASWNVLFQDPEYRGRNFLQLKTVDGAVAQPGGKDNPWVHFVNMSSPQLYARM</sequence>
<name>A0A409XT22_PSICY</name>
<dbReference type="EMBL" id="NHYD01000534">
    <property type="protein sequence ID" value="PPQ93955.1"/>
    <property type="molecule type" value="Genomic_DNA"/>
</dbReference>
<gene>
    <name evidence="1" type="ORF">CVT25_014866</name>
</gene>
<evidence type="ECO:0000313" key="1">
    <source>
        <dbReference type="EMBL" id="PPQ93955.1"/>
    </source>
</evidence>
<dbReference type="InParanoid" id="A0A409XT22"/>